<name>A0A2A9FCD0_9PSEU</name>
<dbReference type="EMBL" id="PDJK01000002">
    <property type="protein sequence ID" value="PFG48089.1"/>
    <property type="molecule type" value="Genomic_DNA"/>
</dbReference>
<proteinExistence type="predicted"/>
<evidence type="ECO:0000313" key="1">
    <source>
        <dbReference type="EMBL" id="PFG48089.1"/>
    </source>
</evidence>
<organism evidence="1 2">
    <name type="scientific">Amycolatopsis sulphurea</name>
    <dbReference type="NCBI Taxonomy" id="76022"/>
    <lineage>
        <taxon>Bacteria</taxon>
        <taxon>Bacillati</taxon>
        <taxon>Actinomycetota</taxon>
        <taxon>Actinomycetes</taxon>
        <taxon>Pseudonocardiales</taxon>
        <taxon>Pseudonocardiaceae</taxon>
        <taxon>Amycolatopsis</taxon>
    </lineage>
</organism>
<dbReference type="RefSeq" id="WP_211291884.1">
    <property type="nucleotide sequence ID" value="NZ_JBIAKZ010000002.1"/>
</dbReference>
<protein>
    <submittedName>
        <fullName evidence="1">Uncharacterized protein</fullName>
    </submittedName>
</protein>
<accession>A0A2A9FCD0</accession>
<dbReference type="AlphaFoldDB" id="A0A2A9FCD0"/>
<keyword evidence="2" id="KW-1185">Reference proteome</keyword>
<sequence>MTALIYVDPEAIRPVIDGVWHMTELSAVPAPGDEIAMLCGVTAPAAFVPPSGPTNHAVPTQCSYCDVEYRRARGWAIRPEHPGLSPRSGRQ</sequence>
<evidence type="ECO:0000313" key="2">
    <source>
        <dbReference type="Proteomes" id="UP000243542"/>
    </source>
</evidence>
<gene>
    <name evidence="1" type="ORF">ATK36_3163</name>
</gene>
<comment type="caution">
    <text evidence="1">The sequence shown here is derived from an EMBL/GenBank/DDBJ whole genome shotgun (WGS) entry which is preliminary data.</text>
</comment>
<reference evidence="1 2" key="1">
    <citation type="submission" date="2017-10" db="EMBL/GenBank/DDBJ databases">
        <title>Sequencing the genomes of 1000 actinobacteria strains.</title>
        <authorList>
            <person name="Klenk H.-P."/>
        </authorList>
    </citation>
    <scope>NUCLEOTIDE SEQUENCE [LARGE SCALE GENOMIC DNA]</scope>
    <source>
        <strain evidence="1 2">DSM 46092</strain>
    </source>
</reference>
<dbReference type="Proteomes" id="UP000243542">
    <property type="component" value="Unassembled WGS sequence"/>
</dbReference>